<feature type="signal peptide" evidence="1">
    <location>
        <begin position="1"/>
        <end position="21"/>
    </location>
</feature>
<dbReference type="RefSeq" id="WP_087641483.1">
    <property type="nucleotide sequence ID" value="NZ_CP147246.1"/>
</dbReference>
<dbReference type="AlphaFoldDB" id="A0A200J909"/>
<keyword evidence="1" id="KW-0732">Signal</keyword>
<keyword evidence="5" id="KW-1185">Reference proteome</keyword>
<evidence type="ECO:0000313" key="5">
    <source>
        <dbReference type="Proteomes" id="UP000196151"/>
    </source>
</evidence>
<dbReference type="Pfam" id="PF14478">
    <property type="entry name" value="DUF4430"/>
    <property type="match status" value="1"/>
</dbReference>
<organism evidence="3">
    <name type="scientific">Candidatus Enterococcus dunnyi</name>
    <dbReference type="NCBI Taxonomy" id="1834192"/>
    <lineage>
        <taxon>Bacteria</taxon>
        <taxon>Bacillati</taxon>
        <taxon>Bacillota</taxon>
        <taxon>Bacilli</taxon>
        <taxon>Lactobacillales</taxon>
        <taxon>Enterococcaceae</taxon>
        <taxon>Enterococcus</taxon>
    </lineage>
</organism>
<evidence type="ECO:0000313" key="4">
    <source>
        <dbReference type="EMBL" id="WYJ93157.1"/>
    </source>
</evidence>
<evidence type="ECO:0000256" key="1">
    <source>
        <dbReference type="SAM" id="SignalP"/>
    </source>
</evidence>
<name>A0A200J909_9ENTE</name>
<gene>
    <name evidence="4" type="ORF">A5889_000653</name>
    <name evidence="3" type="ORF">A5889_002428</name>
</gene>
<protein>
    <recommendedName>
        <fullName evidence="2">Transcobalamin-like C-terminal domain-containing protein</fullName>
    </recommendedName>
</protein>
<evidence type="ECO:0000313" key="3">
    <source>
        <dbReference type="EMBL" id="OUZ33713.1"/>
    </source>
</evidence>
<proteinExistence type="predicted"/>
<sequence length="127" mass="14269">MKKVMRVVLVMVALVLLGACGNTNEQKETAETKEAAAKITIVLIEDEKEFAKKEVAVDKNESLQTVMEKNFKVEMDKDFIVGIDGHKQDAKASKYWLYDVDGKQPDVGAVEYFPKDGETITWSLNKL</sequence>
<reference evidence="4" key="3">
    <citation type="submission" date="2024-03" db="EMBL/GenBank/DDBJ databases">
        <title>The Genome Sequence of Enterococcus sp. DIV0238c.</title>
        <authorList>
            <consortium name="The Broad Institute Genomics Platform"/>
            <consortium name="The Broad Institute Microbial Omics Core"/>
            <consortium name="The Broad Institute Genomic Center for Infectious Diseases"/>
            <person name="Earl A."/>
            <person name="Manson A."/>
            <person name="Gilmore M."/>
            <person name="Schwartman J."/>
            <person name="Shea T."/>
            <person name="Abouelleil A."/>
            <person name="Cao P."/>
            <person name="Chapman S."/>
            <person name="Cusick C."/>
            <person name="Young S."/>
            <person name="Neafsey D."/>
            <person name="Nusbaum C."/>
            <person name="Birren B."/>
        </authorList>
    </citation>
    <scope>NUCLEOTIDE SEQUENCE</scope>
    <source>
        <strain evidence="4">9D6_DIV0238</strain>
    </source>
</reference>
<dbReference type="Gene3D" id="2.170.130.30">
    <property type="match status" value="1"/>
</dbReference>
<dbReference type="InterPro" id="IPR027954">
    <property type="entry name" value="Transcobalamin-like_C"/>
</dbReference>
<accession>A0A200J909</accession>
<feature type="chain" id="PRO_5038752878" description="Transcobalamin-like C-terminal domain-containing protein" evidence="1">
    <location>
        <begin position="22"/>
        <end position="127"/>
    </location>
</feature>
<reference evidence="3" key="1">
    <citation type="submission" date="2017-05" db="EMBL/GenBank/DDBJ databases">
        <title>The Genome Sequence of Enterococcus sp. 9D6_DIV0238.</title>
        <authorList>
            <consortium name="The Broad Institute Genomics Platform"/>
            <consortium name="The Broad Institute Genomic Center for Infectious Diseases"/>
            <person name="Earl A."/>
            <person name="Manson A."/>
            <person name="Schwartman J."/>
            <person name="Gilmore M."/>
            <person name="Abouelleil A."/>
            <person name="Cao P."/>
            <person name="Chapman S."/>
            <person name="Cusick C."/>
            <person name="Shea T."/>
            <person name="Young S."/>
            <person name="Neafsey D."/>
            <person name="Nusbaum C."/>
            <person name="Birren B."/>
        </authorList>
    </citation>
    <scope>NUCLEOTIDE SEQUENCE [LARGE SCALE GENOMIC DNA]</scope>
    <source>
        <strain evidence="3">9D6_DIV0238</strain>
    </source>
</reference>
<feature type="domain" description="Transcobalamin-like C-terminal" evidence="2">
    <location>
        <begin position="61"/>
        <end position="125"/>
    </location>
</feature>
<reference evidence="4" key="2">
    <citation type="submission" date="2017-05" db="EMBL/GenBank/DDBJ databases">
        <authorList>
            <consortium name="The Broad Institute Genomics Platform"/>
            <consortium name="The Broad Institute Genomic Center for Infectious Diseases"/>
            <person name="Earl A."/>
            <person name="Manson A."/>
            <person name="Schwartman J."/>
            <person name="Gilmore M."/>
            <person name="Abouelleil A."/>
            <person name="Cao P."/>
            <person name="Chapman S."/>
            <person name="Cusick C."/>
            <person name="Shea T."/>
            <person name="Young S."/>
            <person name="Neafsey D."/>
            <person name="Nusbaum C."/>
            <person name="Birren B."/>
        </authorList>
    </citation>
    <scope>NUCLEOTIDE SEQUENCE</scope>
    <source>
        <strain evidence="4">9D6_DIV0238</strain>
    </source>
</reference>
<dbReference type="EMBL" id="NIBQ01000002">
    <property type="protein sequence ID" value="OUZ33713.1"/>
    <property type="molecule type" value="Genomic_DNA"/>
</dbReference>
<dbReference type="EMBL" id="CP147246">
    <property type="protein sequence ID" value="WYJ93157.1"/>
    <property type="molecule type" value="Genomic_DNA"/>
</dbReference>
<dbReference type="PROSITE" id="PS51257">
    <property type="entry name" value="PROKAR_LIPOPROTEIN"/>
    <property type="match status" value="1"/>
</dbReference>
<dbReference type="OrthoDB" id="2870483at2"/>
<evidence type="ECO:0000259" key="2">
    <source>
        <dbReference type="Pfam" id="PF14478"/>
    </source>
</evidence>
<dbReference type="Proteomes" id="UP000196151">
    <property type="component" value="Chromosome"/>
</dbReference>